<dbReference type="AlphaFoldDB" id="A0A1I7ZDA3"/>
<evidence type="ECO:0000313" key="1">
    <source>
        <dbReference type="Proteomes" id="UP000095287"/>
    </source>
</evidence>
<sequence length="129" mass="14379">MEESFGYSPCTQSEHTETPVRFRGMKPGAMSATLPARVTQSTYGDLDGFDELNRSVISMYQQRGRPQSCNLNRSVISMYQQRGRPQSCNVDTIYAPEGTYTGDVLESDDCDSQQRLFNVTDSGIGLAHH</sequence>
<accession>A0A1I7ZDA3</accession>
<organism evidence="1 2">
    <name type="scientific">Steinernema glaseri</name>
    <dbReference type="NCBI Taxonomy" id="37863"/>
    <lineage>
        <taxon>Eukaryota</taxon>
        <taxon>Metazoa</taxon>
        <taxon>Ecdysozoa</taxon>
        <taxon>Nematoda</taxon>
        <taxon>Chromadorea</taxon>
        <taxon>Rhabditida</taxon>
        <taxon>Tylenchina</taxon>
        <taxon>Panagrolaimomorpha</taxon>
        <taxon>Strongyloidoidea</taxon>
        <taxon>Steinernematidae</taxon>
        <taxon>Steinernema</taxon>
    </lineage>
</organism>
<proteinExistence type="predicted"/>
<reference evidence="2" key="1">
    <citation type="submission" date="2016-11" db="UniProtKB">
        <authorList>
            <consortium name="WormBaseParasite"/>
        </authorList>
    </citation>
    <scope>IDENTIFICATION</scope>
</reference>
<keyword evidence="1" id="KW-1185">Reference proteome</keyword>
<name>A0A1I7ZDA3_9BILA</name>
<protein>
    <submittedName>
        <fullName evidence="2">Uncharacterized protein</fullName>
    </submittedName>
</protein>
<evidence type="ECO:0000313" key="2">
    <source>
        <dbReference type="WBParaSite" id="L893_g25291.t1"/>
    </source>
</evidence>
<dbReference type="Proteomes" id="UP000095287">
    <property type="component" value="Unplaced"/>
</dbReference>
<dbReference type="WBParaSite" id="L893_g25291.t1">
    <property type="protein sequence ID" value="L893_g25291.t1"/>
    <property type="gene ID" value="L893_g25291"/>
</dbReference>